<dbReference type="Pfam" id="PF05704">
    <property type="entry name" value="Caps_synth"/>
    <property type="match status" value="1"/>
</dbReference>
<protein>
    <recommendedName>
        <fullName evidence="3">Capsule polysaccharide biosynthesis protein</fullName>
    </recommendedName>
</protein>
<proteinExistence type="predicted"/>
<dbReference type="Gene3D" id="3.90.550.20">
    <property type="match status" value="1"/>
</dbReference>
<dbReference type="InterPro" id="IPR008441">
    <property type="entry name" value="AfumC-like_glycosyl_Trfase"/>
</dbReference>
<dbReference type="GO" id="GO:0016757">
    <property type="term" value="F:glycosyltransferase activity"/>
    <property type="evidence" value="ECO:0007669"/>
    <property type="project" value="InterPro"/>
</dbReference>
<dbReference type="AlphaFoldDB" id="A0A319D0U6"/>
<gene>
    <name evidence="1" type="ORF">BO71DRAFT_401648</name>
</gene>
<evidence type="ECO:0008006" key="3">
    <source>
        <dbReference type="Google" id="ProtNLM"/>
    </source>
</evidence>
<dbReference type="Proteomes" id="UP000247810">
    <property type="component" value="Unassembled WGS sequence"/>
</dbReference>
<evidence type="ECO:0000313" key="2">
    <source>
        <dbReference type="Proteomes" id="UP000247810"/>
    </source>
</evidence>
<dbReference type="InterPro" id="IPR029044">
    <property type="entry name" value="Nucleotide-diphossugar_trans"/>
</dbReference>
<organism evidence="1 2">
    <name type="scientific">Aspergillus ellipticus CBS 707.79</name>
    <dbReference type="NCBI Taxonomy" id="1448320"/>
    <lineage>
        <taxon>Eukaryota</taxon>
        <taxon>Fungi</taxon>
        <taxon>Dikarya</taxon>
        <taxon>Ascomycota</taxon>
        <taxon>Pezizomycotina</taxon>
        <taxon>Eurotiomycetes</taxon>
        <taxon>Eurotiomycetidae</taxon>
        <taxon>Eurotiales</taxon>
        <taxon>Aspergillaceae</taxon>
        <taxon>Aspergillus</taxon>
        <taxon>Aspergillus subgen. Circumdati</taxon>
    </lineage>
</organism>
<keyword evidence="2" id="KW-1185">Reference proteome</keyword>
<accession>A0A319D0U6</accession>
<sequence length="402" mass="45745">MGSLDLSQTYPLPAGVHEIPPHLLDLRSDDEIDHALLNPTPVTDDKNIWFFWHSGYTNMHPYTKRNVRTWHRRFSKAGWAIRVLDLQPSSPLNVAKYIDIHSPQNFPQAFADGTITGDYAKQHTSDLVRFPLLLTYGGIYADVGLIQIGDVDRLWRETVGNPDSRFELLSYNTGDADERSLTNYFLMARPNSPLFERAHRLLLKLWEGKTSTEGMWASPLLKGLDLIKGSPDMDEKTCRELTDYIIQGQVITLVMGLVDEEGGWDGPKYVAEHLYGMEFMVGSQLINDMTNWDGQKAFDLMSLSLPKVGEEETPEQKQAREIVQACLQRSFAFKLAHGYILKVNRVTLGSLWRDNDGSDNVPGTYAHWLRHGIVYWAQDELPPTLEFTVLEPMKRGPLLRAE</sequence>
<name>A0A319D0U6_9EURO</name>
<reference evidence="1 2" key="1">
    <citation type="submission" date="2018-02" db="EMBL/GenBank/DDBJ databases">
        <title>The genomes of Aspergillus section Nigri reveals drivers in fungal speciation.</title>
        <authorList>
            <consortium name="DOE Joint Genome Institute"/>
            <person name="Vesth T.C."/>
            <person name="Nybo J."/>
            <person name="Theobald S."/>
            <person name="Brandl J."/>
            <person name="Frisvad J.C."/>
            <person name="Nielsen K.F."/>
            <person name="Lyhne E.K."/>
            <person name="Kogle M.E."/>
            <person name="Kuo A."/>
            <person name="Riley R."/>
            <person name="Clum A."/>
            <person name="Nolan M."/>
            <person name="Lipzen A."/>
            <person name="Salamov A."/>
            <person name="Henrissat B."/>
            <person name="Wiebenga A."/>
            <person name="De vries R.P."/>
            <person name="Grigoriev I.V."/>
            <person name="Mortensen U.H."/>
            <person name="Andersen M.R."/>
            <person name="Baker S.E."/>
        </authorList>
    </citation>
    <scope>NUCLEOTIDE SEQUENCE [LARGE SCALE GENOMIC DNA]</scope>
    <source>
        <strain evidence="1 2">CBS 707.79</strain>
    </source>
</reference>
<evidence type="ECO:0000313" key="1">
    <source>
        <dbReference type="EMBL" id="PYH91136.1"/>
    </source>
</evidence>
<dbReference type="SUPFAM" id="SSF53448">
    <property type="entry name" value="Nucleotide-diphospho-sugar transferases"/>
    <property type="match status" value="1"/>
</dbReference>
<dbReference type="EMBL" id="KZ825955">
    <property type="protein sequence ID" value="PYH91136.1"/>
    <property type="molecule type" value="Genomic_DNA"/>
</dbReference>
<dbReference type="VEuPathDB" id="FungiDB:BO71DRAFT_401648"/>
<dbReference type="OrthoDB" id="409543at2759"/>